<sequence>MEVHSSTSALCDHMRFHSYPCRDFPPPPRAVVFNSDDAEVGSEFAGPDGREKR</sequence>
<evidence type="ECO:0000313" key="2">
    <source>
        <dbReference type="Proteomes" id="UP000585474"/>
    </source>
</evidence>
<evidence type="ECO:0000313" key="1">
    <source>
        <dbReference type="EMBL" id="GFZ09449.1"/>
    </source>
</evidence>
<protein>
    <submittedName>
        <fullName evidence="1">Uncharacterized protein</fullName>
    </submittedName>
</protein>
<gene>
    <name evidence="1" type="ORF">Acr_21g0000480</name>
</gene>
<reference evidence="1 2" key="1">
    <citation type="submission" date="2019-07" db="EMBL/GenBank/DDBJ databases">
        <title>De Novo Assembly of kiwifruit Actinidia rufa.</title>
        <authorList>
            <person name="Sugita-Konishi S."/>
            <person name="Sato K."/>
            <person name="Mori E."/>
            <person name="Abe Y."/>
            <person name="Kisaki G."/>
            <person name="Hamano K."/>
            <person name="Suezawa K."/>
            <person name="Otani M."/>
            <person name="Fukuda T."/>
            <person name="Manabe T."/>
            <person name="Gomi K."/>
            <person name="Tabuchi M."/>
            <person name="Akimitsu K."/>
            <person name="Kataoka I."/>
        </authorList>
    </citation>
    <scope>NUCLEOTIDE SEQUENCE [LARGE SCALE GENOMIC DNA]</scope>
    <source>
        <strain evidence="2">cv. Fuchu</strain>
    </source>
</reference>
<dbReference type="Proteomes" id="UP000585474">
    <property type="component" value="Unassembled WGS sequence"/>
</dbReference>
<dbReference type="EMBL" id="BJWL01000021">
    <property type="protein sequence ID" value="GFZ09449.1"/>
    <property type="molecule type" value="Genomic_DNA"/>
</dbReference>
<dbReference type="AlphaFoldDB" id="A0A7J0GF82"/>
<comment type="caution">
    <text evidence="1">The sequence shown here is derived from an EMBL/GenBank/DDBJ whole genome shotgun (WGS) entry which is preliminary data.</text>
</comment>
<proteinExistence type="predicted"/>
<name>A0A7J0GF82_9ERIC</name>
<organism evidence="1 2">
    <name type="scientific">Actinidia rufa</name>
    <dbReference type="NCBI Taxonomy" id="165716"/>
    <lineage>
        <taxon>Eukaryota</taxon>
        <taxon>Viridiplantae</taxon>
        <taxon>Streptophyta</taxon>
        <taxon>Embryophyta</taxon>
        <taxon>Tracheophyta</taxon>
        <taxon>Spermatophyta</taxon>
        <taxon>Magnoliopsida</taxon>
        <taxon>eudicotyledons</taxon>
        <taxon>Gunneridae</taxon>
        <taxon>Pentapetalae</taxon>
        <taxon>asterids</taxon>
        <taxon>Ericales</taxon>
        <taxon>Actinidiaceae</taxon>
        <taxon>Actinidia</taxon>
    </lineage>
</organism>
<accession>A0A7J0GF82</accession>
<keyword evidence="2" id="KW-1185">Reference proteome</keyword>